<reference evidence="2" key="1">
    <citation type="journal article" date="2024" name="Front. Bioeng. Biotechnol.">
        <title>Genome-scale model development and genomic sequencing of the oleaginous clade Lipomyces.</title>
        <authorList>
            <person name="Czajka J.J."/>
            <person name="Han Y."/>
            <person name="Kim J."/>
            <person name="Mondo S.J."/>
            <person name="Hofstad B.A."/>
            <person name="Robles A."/>
            <person name="Haridas S."/>
            <person name="Riley R."/>
            <person name="LaButti K."/>
            <person name="Pangilinan J."/>
            <person name="Andreopoulos W."/>
            <person name="Lipzen A."/>
            <person name="Yan J."/>
            <person name="Wang M."/>
            <person name="Ng V."/>
            <person name="Grigoriev I.V."/>
            <person name="Spatafora J.W."/>
            <person name="Magnuson J.K."/>
            <person name="Baker S.E."/>
            <person name="Pomraning K.R."/>
        </authorList>
    </citation>
    <scope>NUCLEOTIDE SEQUENCE [LARGE SCALE GENOMIC DNA]</scope>
    <source>
        <strain evidence="2">CBS 7786</strain>
    </source>
</reference>
<organism evidence="1 2">
    <name type="scientific">Lipomyces kononenkoae</name>
    <name type="common">Yeast</name>
    <dbReference type="NCBI Taxonomy" id="34357"/>
    <lineage>
        <taxon>Eukaryota</taxon>
        <taxon>Fungi</taxon>
        <taxon>Dikarya</taxon>
        <taxon>Ascomycota</taxon>
        <taxon>Saccharomycotina</taxon>
        <taxon>Lipomycetes</taxon>
        <taxon>Lipomycetales</taxon>
        <taxon>Lipomycetaceae</taxon>
        <taxon>Lipomyces</taxon>
    </lineage>
</organism>
<sequence>MGKHKPIYSPASDCGDYVVVTNCNLMKTSGNKFKQKIYRKHTQTPGGLKEMTMERLVNKKGYGEVLRRAVSGMLPKNRLRKIRLERLRTFEGPEHDYKQNVIRFWAETPEVIKANELVALEKK</sequence>
<dbReference type="Proteomes" id="UP001433508">
    <property type="component" value="Unassembled WGS sequence"/>
</dbReference>
<accession>A0ACC3SWS9</accession>
<protein>
    <submittedName>
        <fullName evidence="1">Ribosomal protein L13</fullName>
    </submittedName>
</protein>
<comment type="caution">
    <text evidence="1">The sequence shown here is derived from an EMBL/GenBank/DDBJ whole genome shotgun (WGS) entry which is preliminary data.</text>
</comment>
<dbReference type="EMBL" id="MU971396">
    <property type="protein sequence ID" value="KAK9236093.1"/>
    <property type="molecule type" value="Genomic_DNA"/>
</dbReference>
<gene>
    <name evidence="1" type="ORF">V1525DRAFT_234335</name>
</gene>
<name>A0ACC3SWS9_LIPKO</name>
<evidence type="ECO:0000313" key="2">
    <source>
        <dbReference type="Proteomes" id="UP001433508"/>
    </source>
</evidence>
<keyword evidence="2" id="KW-1185">Reference proteome</keyword>
<keyword evidence="1" id="KW-0687">Ribonucleoprotein</keyword>
<keyword evidence="1" id="KW-0689">Ribosomal protein</keyword>
<proteinExistence type="predicted"/>
<evidence type="ECO:0000313" key="1">
    <source>
        <dbReference type="EMBL" id="KAK9236093.1"/>
    </source>
</evidence>